<dbReference type="SUPFAM" id="SSF51569">
    <property type="entry name" value="Aldolase"/>
    <property type="match status" value="1"/>
</dbReference>
<keyword evidence="4" id="KW-0456">Lyase</keyword>
<evidence type="ECO:0000313" key="7">
    <source>
        <dbReference type="Proteomes" id="UP000481109"/>
    </source>
</evidence>
<name>A0A6G4XH72_9ACTN</name>
<organism evidence="6 7">
    <name type="scientific">Streptomyces mesophilus</name>
    <dbReference type="NCBI Taxonomy" id="1775132"/>
    <lineage>
        <taxon>Bacteria</taxon>
        <taxon>Bacillati</taxon>
        <taxon>Actinomycetota</taxon>
        <taxon>Actinomycetes</taxon>
        <taxon>Kitasatosporales</taxon>
        <taxon>Streptomycetaceae</taxon>
        <taxon>Streptomyces</taxon>
    </lineage>
</organism>
<dbReference type="AlphaFoldDB" id="A0A6G4XH72"/>
<dbReference type="Gene3D" id="3.20.20.70">
    <property type="entry name" value="Aldolase class I"/>
    <property type="match status" value="1"/>
</dbReference>
<protein>
    <submittedName>
        <fullName evidence="6">Bifunctional 4-hydroxy-2-oxoglutarate aldolase/2-dehydro-3-deoxy-phosphogluconate aldolase</fullName>
    </submittedName>
</protein>
<dbReference type="PANTHER" id="PTHR30246">
    <property type="entry name" value="2-KETO-3-DEOXY-6-PHOSPHOGLUCONATE ALDOLASE"/>
    <property type="match status" value="1"/>
</dbReference>
<reference evidence="6 7" key="1">
    <citation type="submission" date="2020-02" db="EMBL/GenBank/DDBJ databases">
        <title>Whole-genome analyses of novel actinobacteria.</title>
        <authorList>
            <person name="Sahin N."/>
            <person name="Tokatli A."/>
        </authorList>
    </citation>
    <scope>NUCLEOTIDE SEQUENCE [LARGE SCALE GENOMIC DNA]</scope>
    <source>
        <strain evidence="6 7">YC504</strain>
    </source>
</reference>
<comment type="subunit">
    <text evidence="3">Homotrimer.</text>
</comment>
<dbReference type="CDD" id="cd00452">
    <property type="entry name" value="KDPG_aldolase"/>
    <property type="match status" value="1"/>
</dbReference>
<comment type="pathway">
    <text evidence="1">Carbohydrate acid metabolism.</text>
</comment>
<dbReference type="GO" id="GO:0016829">
    <property type="term" value="F:lyase activity"/>
    <property type="evidence" value="ECO:0007669"/>
    <property type="project" value="UniProtKB-KW"/>
</dbReference>
<dbReference type="InterPro" id="IPR013785">
    <property type="entry name" value="Aldolase_TIM"/>
</dbReference>
<comment type="similarity">
    <text evidence="2">Belongs to the KHG/KDPG aldolase family.</text>
</comment>
<accession>A0A6G4XH72</accession>
<dbReference type="PANTHER" id="PTHR30246:SF1">
    <property type="entry name" value="2-DEHYDRO-3-DEOXY-6-PHOSPHOGALACTONATE ALDOLASE-RELATED"/>
    <property type="match status" value="1"/>
</dbReference>
<comment type="caution">
    <text evidence="6">The sequence shown here is derived from an EMBL/GenBank/DDBJ whole genome shotgun (WGS) entry which is preliminary data.</text>
</comment>
<dbReference type="Proteomes" id="UP000481109">
    <property type="component" value="Unassembled WGS sequence"/>
</dbReference>
<keyword evidence="5" id="KW-0119">Carbohydrate metabolism</keyword>
<evidence type="ECO:0000256" key="3">
    <source>
        <dbReference type="ARBA" id="ARBA00011233"/>
    </source>
</evidence>
<keyword evidence="7" id="KW-1185">Reference proteome</keyword>
<dbReference type="Pfam" id="PF01081">
    <property type="entry name" value="Aldolase"/>
    <property type="match status" value="1"/>
</dbReference>
<evidence type="ECO:0000256" key="2">
    <source>
        <dbReference type="ARBA" id="ARBA00006906"/>
    </source>
</evidence>
<evidence type="ECO:0000256" key="5">
    <source>
        <dbReference type="ARBA" id="ARBA00023277"/>
    </source>
</evidence>
<evidence type="ECO:0000313" key="6">
    <source>
        <dbReference type="EMBL" id="NGO76532.1"/>
    </source>
</evidence>
<proteinExistence type="inferred from homology"/>
<evidence type="ECO:0000256" key="1">
    <source>
        <dbReference type="ARBA" id="ARBA00004761"/>
    </source>
</evidence>
<evidence type="ECO:0000256" key="4">
    <source>
        <dbReference type="ARBA" id="ARBA00023239"/>
    </source>
</evidence>
<dbReference type="InterPro" id="IPR000887">
    <property type="entry name" value="Aldlse_KDPG_KHG"/>
</dbReference>
<sequence length="231" mass="23209">MTSRPGTGQLVYLEDIAQRRLLAIIRADGPDRALRCIRTLVHAGVTALEVSLTTPGALDALARARSQCPPGVLLGAGTVLTADQADAASAAGAGFVVTPGITPGARRAAANGTPLLCGALSPTEVIAALDLGAMAVKVFPAGLHGPGYLRELRAPLPEAPLVAVGGVDARTAPEYLAAGAVAVGVGSPLIGVAGTTDTPQAYDDLAGRAAQFLEAVAPGRGAGRDRRQETR</sequence>
<dbReference type="EMBL" id="JAAKZW010000038">
    <property type="protein sequence ID" value="NGO76532.1"/>
    <property type="molecule type" value="Genomic_DNA"/>
</dbReference>
<gene>
    <name evidence="6" type="ORF">G6045_12790</name>
</gene>